<dbReference type="EMBL" id="CAJRAU010000012">
    <property type="protein sequence ID" value="CAG5074661.1"/>
    <property type="molecule type" value="Genomic_DNA"/>
</dbReference>
<reference evidence="2 3" key="1">
    <citation type="submission" date="2021-04" db="EMBL/GenBank/DDBJ databases">
        <authorList>
            <person name="Rodrigo-Torres L."/>
            <person name="Arahal R. D."/>
            <person name="Lucena T."/>
        </authorList>
    </citation>
    <scope>NUCLEOTIDE SEQUENCE [LARGE SCALE GENOMIC DNA]</scope>
    <source>
        <strain evidence="2 3">CECT 9623</strain>
    </source>
</reference>
<proteinExistence type="predicted"/>
<organism evidence="2 3">
    <name type="scientific">Dyadobacter linearis</name>
    <dbReference type="NCBI Taxonomy" id="2823330"/>
    <lineage>
        <taxon>Bacteria</taxon>
        <taxon>Pseudomonadati</taxon>
        <taxon>Bacteroidota</taxon>
        <taxon>Cytophagia</taxon>
        <taxon>Cytophagales</taxon>
        <taxon>Spirosomataceae</taxon>
        <taxon>Dyadobacter</taxon>
    </lineage>
</organism>
<keyword evidence="1" id="KW-1133">Transmembrane helix</keyword>
<feature type="transmembrane region" description="Helical" evidence="1">
    <location>
        <begin position="144"/>
        <end position="162"/>
    </location>
</feature>
<protein>
    <submittedName>
        <fullName evidence="2">Uncharacterized protein</fullName>
    </submittedName>
</protein>
<keyword evidence="1" id="KW-0812">Transmembrane</keyword>
<evidence type="ECO:0000313" key="2">
    <source>
        <dbReference type="EMBL" id="CAG5074661.1"/>
    </source>
</evidence>
<comment type="caution">
    <text evidence="2">The sequence shown here is derived from an EMBL/GenBank/DDBJ whole genome shotgun (WGS) entry which is preliminary data.</text>
</comment>
<keyword evidence="1" id="KW-0472">Membrane</keyword>
<dbReference type="Proteomes" id="UP000679725">
    <property type="component" value="Unassembled WGS sequence"/>
</dbReference>
<evidence type="ECO:0000256" key="1">
    <source>
        <dbReference type="SAM" id="Phobius"/>
    </source>
</evidence>
<gene>
    <name evidence="2" type="ORF">DYBT9623_05348</name>
</gene>
<name>A0ABN7REV6_9BACT</name>
<keyword evidence="3" id="KW-1185">Reference proteome</keyword>
<sequence>MANEVKCPKCGSTQITANKKGFSLGKAVAGTVAVGPLGALAGVHGSSKIEITCLSCGNFWNPKVEADQIRNGVTIQTTSFHLLKEDWHRDFVSAYENGNRALANSILQLNDPTTFARRGVDRFYNDLPKSETFVPGSDSNQQNGILMIAVVVVVILIIILISKIF</sequence>
<accession>A0ABN7REV6</accession>
<evidence type="ECO:0000313" key="3">
    <source>
        <dbReference type="Proteomes" id="UP000679725"/>
    </source>
</evidence>